<protein>
    <recommendedName>
        <fullName evidence="3">RNI-like protein</fullName>
    </recommendedName>
</protein>
<reference evidence="1 2" key="1">
    <citation type="journal article" date="2015" name="Genome Biol. Evol.">
        <title>Phylogenomic analyses indicate that early fungi evolved digesting cell walls of algal ancestors of land plants.</title>
        <authorList>
            <person name="Chang Y."/>
            <person name="Wang S."/>
            <person name="Sekimoto S."/>
            <person name="Aerts A.L."/>
            <person name="Choi C."/>
            <person name="Clum A."/>
            <person name="LaButti K.M."/>
            <person name="Lindquist E.A."/>
            <person name="Yee Ngan C."/>
            <person name="Ohm R.A."/>
            <person name="Salamov A.A."/>
            <person name="Grigoriev I.V."/>
            <person name="Spatafora J.W."/>
            <person name="Berbee M.L."/>
        </authorList>
    </citation>
    <scope>NUCLEOTIDE SEQUENCE [LARGE SCALE GENOMIC DNA]</scope>
    <source>
        <strain evidence="1 2">NRRL 28638</strain>
    </source>
</reference>
<evidence type="ECO:0000313" key="2">
    <source>
        <dbReference type="Proteomes" id="UP000070444"/>
    </source>
</evidence>
<dbReference type="AlphaFoldDB" id="A0A137NUE9"/>
<accession>A0A137NUE9</accession>
<dbReference type="EMBL" id="KQ964733">
    <property type="protein sequence ID" value="KXN66377.1"/>
    <property type="molecule type" value="Genomic_DNA"/>
</dbReference>
<organism evidence="1 2">
    <name type="scientific">Conidiobolus coronatus (strain ATCC 28846 / CBS 209.66 / NRRL 28638)</name>
    <name type="common">Delacroixia coronata</name>
    <dbReference type="NCBI Taxonomy" id="796925"/>
    <lineage>
        <taxon>Eukaryota</taxon>
        <taxon>Fungi</taxon>
        <taxon>Fungi incertae sedis</taxon>
        <taxon>Zoopagomycota</taxon>
        <taxon>Entomophthoromycotina</taxon>
        <taxon>Entomophthoromycetes</taxon>
        <taxon>Entomophthorales</taxon>
        <taxon>Ancylistaceae</taxon>
        <taxon>Conidiobolus</taxon>
    </lineage>
</organism>
<dbReference type="InterPro" id="IPR032675">
    <property type="entry name" value="LRR_dom_sf"/>
</dbReference>
<gene>
    <name evidence="1" type="ORF">CONCODRAFT_11791</name>
</gene>
<dbReference type="Gene3D" id="3.80.10.10">
    <property type="entry name" value="Ribonuclease Inhibitor"/>
    <property type="match status" value="1"/>
</dbReference>
<keyword evidence="2" id="KW-1185">Reference proteome</keyword>
<sequence>MEFLEPFYKPYPSLLNFELNDNKLRTPQSLFAIFENNPQLISLKLFFGGWNSELLNHINSHLINLEELKLSENDAKNIDLIVKFSRPTKIKNLNLEWSRLSNCSLDSILLNCPHLEELALYGYNTLPRNNYFKSLNLSNPDKLKKLSIHCDYLSEGVFDSLLFN</sequence>
<proteinExistence type="predicted"/>
<feature type="non-terminal residue" evidence="1">
    <location>
        <position position="164"/>
    </location>
</feature>
<dbReference type="SUPFAM" id="SSF52047">
    <property type="entry name" value="RNI-like"/>
    <property type="match status" value="1"/>
</dbReference>
<name>A0A137NUE9_CONC2</name>
<dbReference type="OrthoDB" id="1517790at2759"/>
<evidence type="ECO:0008006" key="3">
    <source>
        <dbReference type="Google" id="ProtNLM"/>
    </source>
</evidence>
<evidence type="ECO:0000313" key="1">
    <source>
        <dbReference type="EMBL" id="KXN66377.1"/>
    </source>
</evidence>
<dbReference type="Proteomes" id="UP000070444">
    <property type="component" value="Unassembled WGS sequence"/>
</dbReference>